<evidence type="ECO:0000256" key="1">
    <source>
        <dbReference type="SAM" id="Phobius"/>
    </source>
</evidence>
<dbReference type="Proteomes" id="UP000265938">
    <property type="component" value="Unassembled WGS sequence"/>
</dbReference>
<keyword evidence="1" id="KW-0472">Membrane</keyword>
<gene>
    <name evidence="2" type="ORF">D4741_01965</name>
</gene>
<reference evidence="2 3" key="1">
    <citation type="submission" date="2018-09" db="EMBL/GenBank/DDBJ databases">
        <title>Identification of marine bacteria producing industrial enzymes.</title>
        <authorList>
            <person name="Cheng T.H."/>
            <person name="Saidin J."/>
            <person name="Muhd D.D."/>
            <person name="Isa M.N.M."/>
            <person name="Bakar M.F.A."/>
            <person name="Ismail N."/>
        </authorList>
    </citation>
    <scope>NUCLEOTIDE SEQUENCE [LARGE SCALE GENOMIC DNA]</scope>
    <source>
        <strain evidence="2 3">MNAD 1.6</strain>
    </source>
</reference>
<sequence length="168" mass="19113">MIRRFFMNTDGITVSMSKGIKANFRLGEHFIEYWGSAYSGKEVLKVDGELIAESRNFKTKSVHEFNIDGKACQLTISVTLFRKFSSVISLECESKLVHSYQLTYGKTRKIAWYLKATPFLLAGVLGWCFAADILTLLELVIFCCLTFAVSELVMKDQGWIIEEQKPCN</sequence>
<dbReference type="InterPro" id="IPR010695">
    <property type="entry name" value="FAIM1"/>
</dbReference>
<comment type="caution">
    <text evidence="2">The sequence shown here is derived from an EMBL/GenBank/DDBJ whole genome shotgun (WGS) entry which is preliminary data.</text>
</comment>
<name>A0A3A3EKL8_9GAMM</name>
<dbReference type="EMBL" id="QYSE01000001">
    <property type="protein sequence ID" value="RJF36870.1"/>
    <property type="molecule type" value="Genomic_DNA"/>
</dbReference>
<accession>A0A3A3EKL8</accession>
<protein>
    <submittedName>
        <fullName evidence="2">Uncharacterized protein</fullName>
    </submittedName>
</protein>
<organism evidence="2 3">
    <name type="scientific">Pseudoalteromonas gelatinilytica</name>
    <dbReference type="NCBI Taxonomy" id="1703256"/>
    <lineage>
        <taxon>Bacteria</taxon>
        <taxon>Pseudomonadati</taxon>
        <taxon>Pseudomonadota</taxon>
        <taxon>Gammaproteobacteria</taxon>
        <taxon>Alteromonadales</taxon>
        <taxon>Pseudoalteromonadaceae</taxon>
        <taxon>Pseudoalteromonas</taxon>
    </lineage>
</organism>
<feature type="transmembrane region" description="Helical" evidence="1">
    <location>
        <begin position="133"/>
        <end position="154"/>
    </location>
</feature>
<evidence type="ECO:0000313" key="2">
    <source>
        <dbReference type="EMBL" id="RJF36870.1"/>
    </source>
</evidence>
<keyword evidence="1" id="KW-0812">Transmembrane</keyword>
<proteinExistence type="predicted"/>
<keyword evidence="1" id="KW-1133">Transmembrane helix</keyword>
<feature type="transmembrane region" description="Helical" evidence="1">
    <location>
        <begin position="110"/>
        <end position="127"/>
    </location>
</feature>
<dbReference type="AlphaFoldDB" id="A0A3A3EKL8"/>
<dbReference type="Pfam" id="PF06905">
    <property type="entry name" value="FAIM1"/>
    <property type="match status" value="1"/>
</dbReference>
<evidence type="ECO:0000313" key="3">
    <source>
        <dbReference type="Proteomes" id="UP000265938"/>
    </source>
</evidence>